<dbReference type="PATRIC" id="fig|1195763.3.peg.3267"/>
<organism evidence="1 2">
    <name type="scientific">Photobacterium aquae</name>
    <dbReference type="NCBI Taxonomy" id="1195763"/>
    <lineage>
        <taxon>Bacteria</taxon>
        <taxon>Pseudomonadati</taxon>
        <taxon>Pseudomonadota</taxon>
        <taxon>Gammaproteobacteria</taxon>
        <taxon>Vibrionales</taxon>
        <taxon>Vibrionaceae</taxon>
        <taxon>Photobacterium</taxon>
    </lineage>
</organism>
<dbReference type="AlphaFoldDB" id="A0A0J1GWL6"/>
<dbReference type="InterPro" id="IPR036170">
    <property type="entry name" value="YezG-like_sf"/>
</dbReference>
<evidence type="ECO:0000313" key="2">
    <source>
        <dbReference type="Proteomes" id="UP000036097"/>
    </source>
</evidence>
<dbReference type="Proteomes" id="UP000036097">
    <property type="component" value="Unassembled WGS sequence"/>
</dbReference>
<reference evidence="1 2" key="1">
    <citation type="submission" date="2015-05" db="EMBL/GenBank/DDBJ databases">
        <title>Photobacterium galathea sp. nov.</title>
        <authorList>
            <person name="Machado H."/>
            <person name="Gram L."/>
        </authorList>
    </citation>
    <scope>NUCLEOTIDE SEQUENCE [LARGE SCALE GENOMIC DNA]</scope>
    <source>
        <strain evidence="1 2">CGMCC 1.12159</strain>
    </source>
</reference>
<dbReference type="RefSeq" id="WP_047879775.1">
    <property type="nucleotide sequence ID" value="NZ_LDOT01000023.1"/>
</dbReference>
<name>A0A0J1GWL6_9GAMM</name>
<comment type="caution">
    <text evidence="1">The sequence shown here is derived from an EMBL/GenBank/DDBJ whole genome shotgun (WGS) entry which is preliminary data.</text>
</comment>
<dbReference type="EMBL" id="LDOT01000023">
    <property type="protein sequence ID" value="KLV04006.1"/>
    <property type="molecule type" value="Genomic_DNA"/>
</dbReference>
<dbReference type="OrthoDB" id="6022471at2"/>
<protein>
    <submittedName>
        <fullName evidence="1">Uncharacterized protein</fullName>
    </submittedName>
</protein>
<evidence type="ECO:0000313" key="1">
    <source>
        <dbReference type="EMBL" id="KLV04006.1"/>
    </source>
</evidence>
<accession>A0A0J1GWL6</accession>
<sequence length="134" mass="15885">MSFRIPDEKLIELASLFLETKDVKDNDWTECCFVFEFGEGHVSNSGYLYDGDEVTPAIASIECYPVLLGYKLLELRELIYSECGHKFIQLLFQMENKTKRFKIDFEFDDPKRWAITPCNMFEMRERLKPVFDKE</sequence>
<proteinExistence type="predicted"/>
<gene>
    <name evidence="1" type="ORF">ABT56_15355</name>
</gene>
<dbReference type="SUPFAM" id="SSF160424">
    <property type="entry name" value="BH3703-like"/>
    <property type="match status" value="1"/>
</dbReference>
<keyword evidence="2" id="KW-1185">Reference proteome</keyword>